<keyword evidence="1" id="KW-0472">Membrane</keyword>
<dbReference type="EMBL" id="WHNX01000003">
    <property type="protein sequence ID" value="MPW24690.1"/>
    <property type="molecule type" value="Genomic_DNA"/>
</dbReference>
<keyword evidence="1" id="KW-0812">Transmembrane</keyword>
<dbReference type="RefSeq" id="WP_152801408.1">
    <property type="nucleotide sequence ID" value="NZ_WHNX01000003.1"/>
</dbReference>
<comment type="caution">
    <text evidence="2">The sequence shown here is derived from an EMBL/GenBank/DDBJ whole genome shotgun (WGS) entry which is preliminary data.</text>
</comment>
<dbReference type="Proteomes" id="UP000440004">
    <property type="component" value="Unassembled WGS sequence"/>
</dbReference>
<feature type="transmembrane region" description="Helical" evidence="1">
    <location>
        <begin position="7"/>
        <end position="26"/>
    </location>
</feature>
<name>A0A6A7K5L7_9FIRM</name>
<feature type="transmembrane region" description="Helical" evidence="1">
    <location>
        <begin position="32"/>
        <end position="50"/>
    </location>
</feature>
<gene>
    <name evidence="2" type="ORF">GC105_02630</name>
</gene>
<protein>
    <submittedName>
        <fullName evidence="2">Uncharacterized protein</fullName>
    </submittedName>
</protein>
<evidence type="ECO:0000313" key="2">
    <source>
        <dbReference type="EMBL" id="MPW24690.1"/>
    </source>
</evidence>
<accession>A0A6A7K5L7</accession>
<organism evidence="2 3">
    <name type="scientific">Alkalibaculum sporogenes</name>
    <dbReference type="NCBI Taxonomy" id="2655001"/>
    <lineage>
        <taxon>Bacteria</taxon>
        <taxon>Bacillati</taxon>
        <taxon>Bacillota</taxon>
        <taxon>Clostridia</taxon>
        <taxon>Eubacteriales</taxon>
        <taxon>Eubacteriaceae</taxon>
        <taxon>Alkalibaculum</taxon>
    </lineage>
</organism>
<sequence>MKKTISPLLKLGIIVSVIHTLTINFITPIPDFLSLTILMVAVALIIVGGIKSKYKDKAD</sequence>
<keyword evidence="3" id="KW-1185">Reference proteome</keyword>
<proteinExistence type="predicted"/>
<keyword evidence="1" id="KW-1133">Transmembrane helix</keyword>
<evidence type="ECO:0000313" key="3">
    <source>
        <dbReference type="Proteomes" id="UP000440004"/>
    </source>
</evidence>
<reference evidence="2 3" key="1">
    <citation type="submission" date="2019-10" db="EMBL/GenBank/DDBJ databases">
        <title>Alkalibaculum tamaniensis sp.nov., a new alkaliphilic acetogen, isolated on methoxylated aromatics from a mud volcano.</title>
        <authorList>
            <person name="Khomyakova M.A."/>
            <person name="Merkel A.Y."/>
            <person name="Bonch-Osmolovskaya E.A."/>
            <person name="Slobodkin A.I."/>
        </authorList>
    </citation>
    <scope>NUCLEOTIDE SEQUENCE [LARGE SCALE GENOMIC DNA]</scope>
    <source>
        <strain evidence="2 3">M08DMB</strain>
    </source>
</reference>
<dbReference type="AlphaFoldDB" id="A0A6A7K5L7"/>
<evidence type="ECO:0000256" key="1">
    <source>
        <dbReference type="SAM" id="Phobius"/>
    </source>
</evidence>